<dbReference type="Pfam" id="PF02230">
    <property type="entry name" value="Abhydrolase_2"/>
    <property type="match status" value="1"/>
</dbReference>
<name>A0ABR1YJF8_9PEZI</name>
<dbReference type="PANTHER" id="PTHR10655">
    <property type="entry name" value="LYSOPHOSPHOLIPASE-RELATED"/>
    <property type="match status" value="1"/>
</dbReference>
<dbReference type="InterPro" id="IPR003140">
    <property type="entry name" value="PLipase/COase/thioEstase"/>
</dbReference>
<gene>
    <name evidence="4" type="ORF">HDK90DRAFT_511938</name>
</gene>
<proteinExistence type="inferred from homology"/>
<sequence>MGDKGYNDVDMLDEGLDEKPTKNSRPFQDDTASKKRQKTGIDHASQQPHSNDATTNDATSKMIPGCHIYPPIREHMGTIIFLHDQNTTTEACSRSFFQRSKDAGCDLRWALPNHQWIFSTSGRRDPSWFDQQQPLAGDSAKEPPAETQAHRAGVCASLGDLFHIIDAQANAVGSHNVALVGMGQGAAVAAVAFLTGWHAVDCFVGMAGWLPCQAQVDQLICDSKDVVEAQRRMRDFFPPPEECDMPSWFGSLGKSVLLVECADDEVVPHARSTGLYQVLLDMSMQVQRHVYNMGGHEGVTESRAMEEVARFLIQWDMEHNS</sequence>
<comment type="caution">
    <text evidence="4">The sequence shown here is derived from an EMBL/GenBank/DDBJ whole genome shotgun (WGS) entry which is preliminary data.</text>
</comment>
<keyword evidence="4" id="KW-0378">Hydrolase</keyword>
<evidence type="ECO:0000259" key="3">
    <source>
        <dbReference type="Pfam" id="PF02230"/>
    </source>
</evidence>
<dbReference type="Gene3D" id="3.40.50.1820">
    <property type="entry name" value="alpha/beta hydrolase"/>
    <property type="match status" value="1"/>
</dbReference>
<keyword evidence="5" id="KW-1185">Reference proteome</keyword>
<comment type="similarity">
    <text evidence="1">Belongs to the AB hydrolase superfamily. AB hydrolase 2 family.</text>
</comment>
<dbReference type="SUPFAM" id="SSF53474">
    <property type="entry name" value="alpha/beta-Hydrolases"/>
    <property type="match status" value="1"/>
</dbReference>
<reference evidence="4 5" key="1">
    <citation type="submission" date="2024-04" db="EMBL/GenBank/DDBJ databases">
        <title>Phyllosticta paracitricarpa is synonymous to the EU quarantine fungus P. citricarpa based on phylogenomic analyses.</title>
        <authorList>
            <consortium name="Lawrence Berkeley National Laboratory"/>
            <person name="Van Ingen-Buijs V.A."/>
            <person name="Van Westerhoven A.C."/>
            <person name="Haridas S."/>
            <person name="Skiadas P."/>
            <person name="Martin F."/>
            <person name="Groenewald J.Z."/>
            <person name="Crous P.W."/>
            <person name="Seidl M.F."/>
        </authorList>
    </citation>
    <scope>NUCLEOTIDE SEQUENCE [LARGE SCALE GENOMIC DNA]</scope>
    <source>
        <strain evidence="4 5">CBS 123374</strain>
    </source>
</reference>
<feature type="region of interest" description="Disordered" evidence="2">
    <location>
        <begin position="122"/>
        <end position="143"/>
    </location>
</feature>
<dbReference type="GO" id="GO:0016787">
    <property type="term" value="F:hydrolase activity"/>
    <property type="evidence" value="ECO:0007669"/>
    <property type="project" value="UniProtKB-KW"/>
</dbReference>
<evidence type="ECO:0000313" key="4">
    <source>
        <dbReference type="EMBL" id="KAK8231956.1"/>
    </source>
</evidence>
<dbReference type="InterPro" id="IPR050565">
    <property type="entry name" value="LYPA1-2/EST-like"/>
</dbReference>
<feature type="compositionally biased region" description="Polar residues" evidence="2">
    <location>
        <begin position="44"/>
        <end position="59"/>
    </location>
</feature>
<feature type="compositionally biased region" description="Basic and acidic residues" evidence="2">
    <location>
        <begin position="17"/>
        <end position="33"/>
    </location>
</feature>
<feature type="domain" description="Phospholipase/carboxylesterase/thioesterase" evidence="3">
    <location>
        <begin position="68"/>
        <end position="219"/>
    </location>
</feature>
<dbReference type="Proteomes" id="UP001492380">
    <property type="component" value="Unassembled WGS sequence"/>
</dbReference>
<evidence type="ECO:0000256" key="1">
    <source>
        <dbReference type="ARBA" id="ARBA00006499"/>
    </source>
</evidence>
<evidence type="ECO:0000313" key="5">
    <source>
        <dbReference type="Proteomes" id="UP001492380"/>
    </source>
</evidence>
<protein>
    <submittedName>
        <fullName evidence="4">Alpha/Beta hydrolase protein</fullName>
    </submittedName>
</protein>
<organism evidence="4 5">
    <name type="scientific">Phyllosticta capitalensis</name>
    <dbReference type="NCBI Taxonomy" id="121624"/>
    <lineage>
        <taxon>Eukaryota</taxon>
        <taxon>Fungi</taxon>
        <taxon>Dikarya</taxon>
        <taxon>Ascomycota</taxon>
        <taxon>Pezizomycotina</taxon>
        <taxon>Dothideomycetes</taxon>
        <taxon>Dothideomycetes incertae sedis</taxon>
        <taxon>Botryosphaeriales</taxon>
        <taxon>Phyllostictaceae</taxon>
        <taxon>Phyllosticta</taxon>
    </lineage>
</organism>
<dbReference type="EMBL" id="JBBWRZ010000007">
    <property type="protein sequence ID" value="KAK8231956.1"/>
    <property type="molecule type" value="Genomic_DNA"/>
</dbReference>
<feature type="region of interest" description="Disordered" evidence="2">
    <location>
        <begin position="1"/>
        <end position="62"/>
    </location>
</feature>
<dbReference type="InterPro" id="IPR029058">
    <property type="entry name" value="AB_hydrolase_fold"/>
</dbReference>
<dbReference type="PANTHER" id="PTHR10655:SF63">
    <property type="entry name" value="PHOSPHOLIPASE_CARBOXYLESTERASE_THIOESTERASE DOMAIN-CONTAINING PROTEIN"/>
    <property type="match status" value="1"/>
</dbReference>
<evidence type="ECO:0000256" key="2">
    <source>
        <dbReference type="SAM" id="MobiDB-lite"/>
    </source>
</evidence>
<accession>A0ABR1YJF8</accession>